<dbReference type="PANTHER" id="PTHR46093">
    <property type="entry name" value="ACYL-COA-BINDING DOMAIN-CONTAINING PROTEIN 5"/>
    <property type="match status" value="1"/>
</dbReference>
<evidence type="ECO:0000313" key="6">
    <source>
        <dbReference type="Proteomes" id="UP001281761"/>
    </source>
</evidence>
<feature type="compositionally biased region" description="Basic and acidic residues" evidence="3">
    <location>
        <begin position="253"/>
        <end position="274"/>
    </location>
</feature>
<dbReference type="Pfam" id="PF24681">
    <property type="entry name" value="Kelch_KLHDC2_KLHL20_DRC7"/>
    <property type="match status" value="2"/>
</dbReference>
<reference evidence="5 6" key="1">
    <citation type="journal article" date="2022" name="bioRxiv">
        <title>Genomics of Preaxostyla Flagellates Illuminates Evolutionary Transitions and the Path Towards Mitochondrial Loss.</title>
        <authorList>
            <person name="Novak L.V.F."/>
            <person name="Treitli S.C."/>
            <person name="Pyrih J."/>
            <person name="Halakuc P."/>
            <person name="Pipaliya S.V."/>
            <person name="Vacek V."/>
            <person name="Brzon O."/>
            <person name="Soukal P."/>
            <person name="Eme L."/>
            <person name="Dacks J.B."/>
            <person name="Karnkowska A."/>
            <person name="Elias M."/>
            <person name="Hampl V."/>
        </authorList>
    </citation>
    <scope>NUCLEOTIDE SEQUENCE [LARGE SCALE GENOMIC DNA]</scope>
    <source>
        <strain evidence="5">NAU3</strain>
        <tissue evidence="5">Gut</tissue>
    </source>
</reference>
<evidence type="ECO:0000256" key="1">
    <source>
        <dbReference type="ARBA" id="ARBA00022441"/>
    </source>
</evidence>
<dbReference type="EMBL" id="JARBJD010000311">
    <property type="protein sequence ID" value="KAK2944163.1"/>
    <property type="molecule type" value="Genomic_DNA"/>
</dbReference>
<comment type="caution">
    <text evidence="5">The sequence shown here is derived from an EMBL/GenBank/DDBJ whole genome shotgun (WGS) entry which is preliminary data.</text>
</comment>
<dbReference type="InterPro" id="IPR015915">
    <property type="entry name" value="Kelch-typ_b-propeller"/>
</dbReference>
<keyword evidence="2" id="KW-0677">Repeat</keyword>
<keyword evidence="1" id="KW-0880">Kelch repeat</keyword>
<feature type="region of interest" description="Disordered" evidence="3">
    <location>
        <begin position="253"/>
        <end position="275"/>
    </location>
</feature>
<organism evidence="5 6">
    <name type="scientific">Blattamonas nauphoetae</name>
    <dbReference type="NCBI Taxonomy" id="2049346"/>
    <lineage>
        <taxon>Eukaryota</taxon>
        <taxon>Metamonada</taxon>
        <taxon>Preaxostyla</taxon>
        <taxon>Oxymonadida</taxon>
        <taxon>Blattamonas</taxon>
    </lineage>
</organism>
<keyword evidence="4" id="KW-0472">Membrane</keyword>
<dbReference type="Gene3D" id="2.10.50.10">
    <property type="entry name" value="Tumor Necrosis Factor Receptor, subunit A, domain 2"/>
    <property type="match status" value="1"/>
</dbReference>
<gene>
    <name evidence="5" type="ORF">BLNAU_20910</name>
</gene>
<keyword evidence="6" id="KW-1185">Reference proteome</keyword>
<evidence type="ECO:0000256" key="4">
    <source>
        <dbReference type="SAM" id="Phobius"/>
    </source>
</evidence>
<keyword evidence="4" id="KW-0812">Transmembrane</keyword>
<feature type="transmembrane region" description="Helical" evidence="4">
    <location>
        <begin position="1270"/>
        <end position="1292"/>
    </location>
</feature>
<evidence type="ECO:0000256" key="2">
    <source>
        <dbReference type="ARBA" id="ARBA00022737"/>
    </source>
</evidence>
<evidence type="ECO:0000313" key="5">
    <source>
        <dbReference type="EMBL" id="KAK2944163.1"/>
    </source>
</evidence>
<protein>
    <submittedName>
        <fullName evidence="5">Uncharacterized protein</fullName>
    </submittedName>
</protein>
<keyword evidence="4" id="KW-1133">Transmembrane helix</keyword>
<evidence type="ECO:0000256" key="3">
    <source>
        <dbReference type="SAM" id="MobiDB-lite"/>
    </source>
</evidence>
<feature type="compositionally biased region" description="Polar residues" evidence="3">
    <location>
        <begin position="1"/>
        <end position="19"/>
    </location>
</feature>
<sequence length="1661" mass="183978">MFATPMQSSIISPPTNGQSPEGLMEEFRRCESEFKNGDETVQFKIAHSVFNILTSEPSKMKERSAIGIRSGLLERFSERLSSDCSSTLSGVLSSVIGVMVTSVSEGRPRLRSDLIPSLLALSSHSESTDKKNEEWKEDSFSLTRGCGFALSRIEKAVLTLGHSLGRQNPDRTTRNIQQQVGGMIIRHFSSLIQSPSEKEIGEVGIDLAAARREMDDKMRQMDKEGRRGETERVLEEVERMEEMKRMNEKWISEGRQRDEERKREEEEERRRNVKEGPAAIEVSELNKFTLAGNVFTKTGGWSNHHLLSHSFGAVVVRITFIIRAIQSEFDFGLISTYQTEKAKTGQKWFGNMKGGAGWYSNGRTAYQNGKSFHNGSACKEGAVGQRVVMEADGREGKRTLKLSQDGETQPVFFSNIPVPFRFVVHPYYGWNSVEIVSSEVLGEPSMVGGITQKRPKQSRRRMLGEEVQKWSPFVVNGMTVTPGVVDACTYLIGSTVYLWGGTGENGFYNDMWKLDISTHIWSSVHQSGAIPTARQAAHFAKTASSLFVSGGRTEDGKTNDVHKFNIEKQTWSKVIAETEPGEGNENPPTRSNGGAYADEKYFFLFGGYTSKGDQSFSVYRIDHTTTNPKWKKVPYNTPTEPSAREGSGWCVNGNIVACFGGYMFENGKQEYRNDAVFLDFTNAAGGTNPTVSYTKVDFPADAFLDEALATLDEETLLDTDVVSNRYQRYSGALATTSKADSYFLFGGLTDTLVDGDTIIITPTAAEGKFKLISTPIPSIPSPRSGHKSVMALGRMWVFGGREGTNGQLLNDLYSFDVQTHSWEVHTNPTSPSPPAREQYSIAEHSGRLIIFGGKGTNALTGEVSGQNDLWQYSINENKWEQISVLGGTKPHGRYGSAMVCVHKQLFVFGGRLDDTKVTNELWSFSLVTRTWTKMELQYTSALSASNGHFGANITSLFAKPSRYLSRASSRLVSKKNTQDNAQYIPAGREDAFIFVEEGKDNDYLVIGGGVTQSLTSILTIDKFLIPKDNDESPIVQYSDHPKLDLSKYDNLPIYYRAYTVAVDDGFVSFGGLDVDNAKSRLNYWKVSDFSNIRYLHDENKNDEIDFKFQFISGGSAVLTGRELLIFGGNIVGKKLPSNSQFHNQMFRFELTKNEFSCSPGTFTSTSALSVVGCELCPVGQFNEKWGNTGCTKCLPGSFNPWKGGRKGYHCISCPNGQYNDEEGKGECVRCSDCEYCPIGSTSNTNTRPQLPQSAFQQPPRFQTFDHLSTIWTVVPYAGGVAVGAVIALVFLCCPCTRHQLWKCDCFFVSDHTDEIDAITHSSPKMLRKTVLGGVLSVVYVCFAVGAVTTLGFEFFRNNLTETRTLITGAMTTALDSSAIETELAEFSLDLMDFNGKCTADNEIGKEGDCQDVKVESTNLIVKHGDKSFPLNTTCLPTESKNKFRDNSINCRIRSTSPNTIVQFGDDGSFPSIEYTITSDSALCYGMMAQVKLDTGIDFGEKDRNDSLSSMTLLQLDSKGRVFKGAGSTDFEFTIMPSLYTDKNERQQPGYFVAAAHPKEGSKSLPDKLFMQFGIKARINLTKDVNVVLTDRVMRQKLPSFVSNCLSAVGGFLGTFAVVLKGVELVGMKYVCCRGSRRRLFSVFADVDMLNEPLTEQLPVDS</sequence>
<feature type="transmembrane region" description="Helical" evidence="4">
    <location>
        <begin position="1330"/>
        <end position="1352"/>
    </location>
</feature>
<dbReference type="PANTHER" id="PTHR46093:SF18">
    <property type="entry name" value="FIBRONECTIN TYPE-III DOMAIN-CONTAINING PROTEIN"/>
    <property type="match status" value="1"/>
</dbReference>
<feature type="region of interest" description="Disordered" evidence="3">
    <location>
        <begin position="1"/>
        <end position="22"/>
    </location>
</feature>
<name>A0ABQ9WXW5_9EUKA</name>
<dbReference type="Gene3D" id="2.120.10.80">
    <property type="entry name" value="Kelch-type beta propeller"/>
    <property type="match status" value="3"/>
</dbReference>
<dbReference type="SUPFAM" id="SSF117281">
    <property type="entry name" value="Kelch motif"/>
    <property type="match status" value="2"/>
</dbReference>
<proteinExistence type="predicted"/>
<dbReference type="Proteomes" id="UP001281761">
    <property type="component" value="Unassembled WGS sequence"/>
</dbReference>
<accession>A0ABQ9WXW5</accession>
<dbReference type="SMART" id="SM01411">
    <property type="entry name" value="Ephrin_rec_like"/>
    <property type="match status" value="2"/>
</dbReference>